<evidence type="ECO:0000256" key="1">
    <source>
        <dbReference type="SAM" id="Phobius"/>
    </source>
</evidence>
<comment type="caution">
    <text evidence="2">The sequence shown here is derived from an EMBL/GenBank/DDBJ whole genome shotgun (WGS) entry which is preliminary data.</text>
</comment>
<organism evidence="2 3">
    <name type="scientific">Motilimonas cestriensis</name>
    <dbReference type="NCBI Taxonomy" id="2742685"/>
    <lineage>
        <taxon>Bacteria</taxon>
        <taxon>Pseudomonadati</taxon>
        <taxon>Pseudomonadota</taxon>
        <taxon>Gammaproteobacteria</taxon>
        <taxon>Alteromonadales</taxon>
        <taxon>Alteromonadales genera incertae sedis</taxon>
        <taxon>Motilimonas</taxon>
    </lineage>
</organism>
<gene>
    <name evidence="2" type="ORF">K6Y31_02190</name>
</gene>
<dbReference type="InterPro" id="IPR012902">
    <property type="entry name" value="N_methyl_site"/>
</dbReference>
<keyword evidence="1" id="KW-0812">Transmembrane</keyword>
<dbReference type="EMBL" id="JAIMJA010000002">
    <property type="protein sequence ID" value="MCE2593621.1"/>
    <property type="molecule type" value="Genomic_DNA"/>
</dbReference>
<protein>
    <submittedName>
        <fullName evidence="2">Prepilin-type N-terminal cleavage/methylation domain-containing protein</fullName>
    </submittedName>
</protein>
<accession>A0ABS8W7X2</accession>
<keyword evidence="1" id="KW-1133">Transmembrane helix</keyword>
<sequence length="146" mass="16281">MKRKEQGFSLVEILISVLIISVAVVATVKLQKHLFLKSSQAEARLVALELAQAKMEDFKDFLTVDDFNAIATGSEVPQHYGIFTYEVKWQVEELKLLDGATNPKKVDISVAWQGINQTSHEVQLSGFLSPLSHFSSDNIFKDLTGN</sequence>
<keyword evidence="1" id="KW-0472">Membrane</keyword>
<dbReference type="NCBIfam" id="TIGR02532">
    <property type="entry name" value="IV_pilin_GFxxxE"/>
    <property type="match status" value="1"/>
</dbReference>
<name>A0ABS8W7X2_9GAMM</name>
<evidence type="ECO:0000313" key="3">
    <source>
        <dbReference type="Proteomes" id="UP001201273"/>
    </source>
</evidence>
<feature type="transmembrane region" description="Helical" evidence="1">
    <location>
        <begin position="6"/>
        <end position="28"/>
    </location>
</feature>
<dbReference type="RefSeq" id="WP_233051223.1">
    <property type="nucleotide sequence ID" value="NZ_JAIMJA010000002.1"/>
</dbReference>
<dbReference type="Pfam" id="PF07963">
    <property type="entry name" value="N_methyl"/>
    <property type="match status" value="1"/>
</dbReference>
<dbReference type="Proteomes" id="UP001201273">
    <property type="component" value="Unassembled WGS sequence"/>
</dbReference>
<keyword evidence="3" id="KW-1185">Reference proteome</keyword>
<dbReference type="PROSITE" id="PS00409">
    <property type="entry name" value="PROKAR_NTER_METHYL"/>
    <property type="match status" value="1"/>
</dbReference>
<proteinExistence type="predicted"/>
<reference evidence="2 3" key="1">
    <citation type="journal article" date="2022" name="Environ. Microbiol. Rep.">
        <title>Eco-phylogenetic analyses reveal divergent evolution of vitamin B12 metabolism in the marine bacterial family 'Psychromonadaceae'.</title>
        <authorList>
            <person name="Jin X."/>
            <person name="Yang Y."/>
            <person name="Cao H."/>
            <person name="Gao B."/>
            <person name="Zhao Z."/>
        </authorList>
    </citation>
    <scope>NUCLEOTIDE SEQUENCE [LARGE SCALE GENOMIC DNA]</scope>
    <source>
        <strain evidence="2 3">MKS20</strain>
    </source>
</reference>
<evidence type="ECO:0000313" key="2">
    <source>
        <dbReference type="EMBL" id="MCE2593621.1"/>
    </source>
</evidence>